<evidence type="ECO:0000313" key="2">
    <source>
        <dbReference type="Proteomes" id="UP000032000"/>
    </source>
</evidence>
<organism evidence="1 2">
    <name type="scientific">Salmonella phage STP4-a</name>
    <dbReference type="NCBI Taxonomy" id="1445860"/>
    <lineage>
        <taxon>Viruses</taxon>
        <taxon>Duplodnaviria</taxon>
        <taxon>Heunggongvirae</taxon>
        <taxon>Uroviricota</taxon>
        <taxon>Caudoviricetes</taxon>
        <taxon>Pantevenvirales</taxon>
        <taxon>Straboviridae</taxon>
        <taxon>Tevenvirinae</taxon>
        <taxon>Gelderlandvirus</taxon>
        <taxon>Gelderlandvirus stp4a</taxon>
    </lineage>
</organism>
<dbReference type="PANTHER" id="PTHR34817">
    <property type="entry name" value="NUCLEOTIDYLTRANSFERASE"/>
    <property type="match status" value="1"/>
</dbReference>
<reference evidence="1" key="1">
    <citation type="submission" date="2015-06" db="EMBL/GenBank/DDBJ databases">
        <title>Genomic characterization of STP4-a, a novel T4 virulent phage infecting Salmonella.</title>
        <authorList>
            <person name="Li M."/>
            <person name="Wang J."/>
            <person name="Lin H."/>
            <person name="Han F."/>
        </authorList>
    </citation>
    <scope>NUCLEOTIDE SEQUENCE [LARGE SCALE GENOMIC DNA]</scope>
</reference>
<keyword evidence="2" id="KW-1185">Reference proteome</keyword>
<dbReference type="EMBL" id="KJ000058">
    <property type="protein sequence ID" value="AHJ86948.1"/>
    <property type="molecule type" value="Genomic_DNA"/>
</dbReference>
<dbReference type="KEGG" id="vg:23681111"/>
<protein>
    <recommendedName>
        <fullName evidence="3">Thioredoxin</fullName>
    </recommendedName>
</protein>
<dbReference type="RefSeq" id="YP_009126301.1">
    <property type="nucleotide sequence ID" value="NC_026607.2"/>
</dbReference>
<dbReference type="InterPro" id="IPR018775">
    <property type="entry name" value="RlaP"/>
</dbReference>
<dbReference type="Proteomes" id="UP000032000">
    <property type="component" value="Segment"/>
</dbReference>
<dbReference type="PANTHER" id="PTHR34817:SF1">
    <property type="entry name" value="NUCLEOTIDYLTRANSFERASE"/>
    <property type="match status" value="1"/>
</dbReference>
<name>A0A0B4LA87_9CAUD</name>
<evidence type="ECO:0000313" key="1">
    <source>
        <dbReference type="EMBL" id="AHJ86948.1"/>
    </source>
</evidence>
<sequence length="348" mass="40763">MRWMHTDYFGANMKTVVKSYFGSHLYGTSTPESDVDFKEIFVPNARDILLGRAMNHTNFNTNNTETKNTKDDVDHELYSLKYWLELAKQGETVALDMLHTPSNMIVKSDLPEVWKFIQDNRWRFYTTNMKSYLGYVRKQAAKYGVKGSRLAALRQVLEIVNQVPEQWVDHQECIPTRPRRTKVEDIKHRLPENEFCEWVFHNHEKTGPQTFYTVLGRKYQTTLSVTELKQSLNKLDSEYGERARKAEANEGIDWKALSHAYRAGYQLKEIYKTGDLKYPLCTAPFILEIKQGLIPFKDVQASLEDIVDEVEALAMTASKNGMPNKIDMTFWDKFLEEVYLENHNHYYR</sequence>
<accession>A0A0B4LA87</accession>
<evidence type="ECO:0008006" key="3">
    <source>
        <dbReference type="Google" id="ProtNLM"/>
    </source>
</evidence>
<dbReference type="Pfam" id="PF10127">
    <property type="entry name" value="RlaP"/>
    <property type="match status" value="1"/>
</dbReference>
<gene>
    <name evidence="1" type="ORF">STP4a_093</name>
</gene>
<dbReference type="GeneID" id="23681111"/>
<proteinExistence type="predicted"/>